<sequence>MADTPKNWRRMHNVSTKRLPMQVKTSITTSRKTVSETLTDVVMAHVSETLSPRQKNSTHRGCRLLAKLDVTTIRPNTKVKHCVDTRFL</sequence>
<reference evidence="1 2" key="1">
    <citation type="journal article" date="2009" name="Nat. Genet.">
        <title>The genome of the cucumber, Cucumis sativus L.</title>
        <authorList>
            <person name="Huang S."/>
            <person name="Li R."/>
            <person name="Zhang Z."/>
            <person name="Li L."/>
            <person name="Gu X."/>
            <person name="Fan W."/>
            <person name="Lucas W.J."/>
            <person name="Wang X."/>
            <person name="Xie B."/>
            <person name="Ni P."/>
            <person name="Ren Y."/>
            <person name="Zhu H."/>
            <person name="Li J."/>
            <person name="Lin K."/>
            <person name="Jin W."/>
            <person name="Fei Z."/>
            <person name="Li G."/>
            <person name="Staub J."/>
            <person name="Kilian A."/>
            <person name="van der Vossen E.A."/>
            <person name="Wu Y."/>
            <person name="Guo J."/>
            <person name="He J."/>
            <person name="Jia Z."/>
            <person name="Ren Y."/>
            <person name="Tian G."/>
            <person name="Lu Y."/>
            <person name="Ruan J."/>
            <person name="Qian W."/>
            <person name="Wang M."/>
            <person name="Huang Q."/>
            <person name="Li B."/>
            <person name="Xuan Z."/>
            <person name="Cao J."/>
            <person name="Asan"/>
            <person name="Wu Z."/>
            <person name="Zhang J."/>
            <person name="Cai Q."/>
            <person name="Bai Y."/>
            <person name="Zhao B."/>
            <person name="Han Y."/>
            <person name="Li Y."/>
            <person name="Li X."/>
            <person name="Wang S."/>
            <person name="Shi Q."/>
            <person name="Liu S."/>
            <person name="Cho W.K."/>
            <person name="Kim J.Y."/>
            <person name="Xu Y."/>
            <person name="Heller-Uszynska K."/>
            <person name="Miao H."/>
            <person name="Cheng Z."/>
            <person name="Zhang S."/>
            <person name="Wu J."/>
            <person name="Yang Y."/>
            <person name="Kang H."/>
            <person name="Li M."/>
            <person name="Liang H."/>
            <person name="Ren X."/>
            <person name="Shi Z."/>
            <person name="Wen M."/>
            <person name="Jian M."/>
            <person name="Yang H."/>
            <person name="Zhang G."/>
            <person name="Yang Z."/>
            <person name="Chen R."/>
            <person name="Liu S."/>
            <person name="Li J."/>
            <person name="Ma L."/>
            <person name="Liu H."/>
            <person name="Zhou Y."/>
            <person name="Zhao J."/>
            <person name="Fang X."/>
            <person name="Li G."/>
            <person name="Fang L."/>
            <person name="Li Y."/>
            <person name="Liu D."/>
            <person name="Zheng H."/>
            <person name="Zhang Y."/>
            <person name="Qin N."/>
            <person name="Li Z."/>
            <person name="Yang G."/>
            <person name="Yang S."/>
            <person name="Bolund L."/>
            <person name="Kristiansen K."/>
            <person name="Zheng H."/>
            <person name="Li S."/>
            <person name="Zhang X."/>
            <person name="Yang H."/>
            <person name="Wang J."/>
            <person name="Sun R."/>
            <person name="Zhang B."/>
            <person name="Jiang S."/>
            <person name="Wang J."/>
            <person name="Du Y."/>
            <person name="Li S."/>
        </authorList>
    </citation>
    <scope>NUCLEOTIDE SEQUENCE [LARGE SCALE GENOMIC DNA]</scope>
    <source>
        <strain evidence="2">cv. 9930</strain>
    </source>
</reference>
<name>A0A0A0KDP4_CUCSA</name>
<dbReference type="AlphaFoldDB" id="A0A0A0KDP4"/>
<accession>A0A0A0KDP4</accession>
<reference evidence="1 2" key="4">
    <citation type="journal article" date="2011" name="BMC Genomics">
        <title>RNA-Seq improves annotation of protein-coding genes in the cucumber genome.</title>
        <authorList>
            <person name="Li Z."/>
            <person name="Zhang Z."/>
            <person name="Yan P."/>
            <person name="Huang S."/>
            <person name="Fei Z."/>
            <person name="Lin K."/>
        </authorList>
    </citation>
    <scope>NUCLEOTIDE SEQUENCE [LARGE SCALE GENOMIC DNA]</scope>
    <source>
        <strain evidence="2">cv. 9930</strain>
    </source>
</reference>
<organism evidence="1 2">
    <name type="scientific">Cucumis sativus</name>
    <name type="common">Cucumber</name>
    <dbReference type="NCBI Taxonomy" id="3659"/>
    <lineage>
        <taxon>Eukaryota</taxon>
        <taxon>Viridiplantae</taxon>
        <taxon>Streptophyta</taxon>
        <taxon>Embryophyta</taxon>
        <taxon>Tracheophyta</taxon>
        <taxon>Spermatophyta</taxon>
        <taxon>Magnoliopsida</taxon>
        <taxon>eudicotyledons</taxon>
        <taxon>Gunneridae</taxon>
        <taxon>Pentapetalae</taxon>
        <taxon>rosids</taxon>
        <taxon>fabids</taxon>
        <taxon>Cucurbitales</taxon>
        <taxon>Cucurbitaceae</taxon>
        <taxon>Benincaseae</taxon>
        <taxon>Cucumis</taxon>
    </lineage>
</organism>
<reference evidence="1 2" key="3">
    <citation type="journal article" date="2010" name="BMC Genomics">
        <title>Transcriptome sequencing and comparative analysis of cucumber flowers with different sex types.</title>
        <authorList>
            <person name="Guo S."/>
            <person name="Zheng Y."/>
            <person name="Joung J.G."/>
            <person name="Liu S."/>
            <person name="Zhang Z."/>
            <person name="Crasta O.R."/>
            <person name="Sobral B.W."/>
            <person name="Xu Y."/>
            <person name="Huang S."/>
            <person name="Fei Z."/>
        </authorList>
    </citation>
    <scope>NUCLEOTIDE SEQUENCE [LARGE SCALE GENOMIC DNA]</scope>
    <source>
        <strain evidence="2">cv. 9930</strain>
    </source>
</reference>
<proteinExistence type="predicted"/>
<reference evidence="1 2" key="2">
    <citation type="journal article" date="2009" name="PLoS ONE">
        <title>An integrated genetic and cytogenetic map of the cucumber genome.</title>
        <authorList>
            <person name="Ren Y."/>
            <person name="Zhang Z."/>
            <person name="Liu J."/>
            <person name="Staub J.E."/>
            <person name="Han Y."/>
            <person name="Cheng Z."/>
            <person name="Li X."/>
            <person name="Lu J."/>
            <person name="Miao H."/>
            <person name="Kang H."/>
            <person name="Xie B."/>
            <person name="Gu X."/>
            <person name="Wang X."/>
            <person name="Du Y."/>
            <person name="Jin W."/>
            <person name="Huang S."/>
        </authorList>
    </citation>
    <scope>NUCLEOTIDE SEQUENCE [LARGE SCALE GENOMIC DNA]</scope>
    <source>
        <strain evidence="2">cv. 9930</strain>
    </source>
</reference>
<dbReference type="Gramene" id="KGN45901">
    <property type="protein sequence ID" value="KGN45901"/>
    <property type="gene ID" value="Csa_6G020150"/>
</dbReference>
<evidence type="ECO:0000313" key="2">
    <source>
        <dbReference type="Proteomes" id="UP000029981"/>
    </source>
</evidence>
<evidence type="ECO:0000313" key="1">
    <source>
        <dbReference type="EMBL" id="KGN45901.1"/>
    </source>
</evidence>
<dbReference type="EMBL" id="CM002927">
    <property type="protein sequence ID" value="KGN45901.1"/>
    <property type="molecule type" value="Genomic_DNA"/>
</dbReference>
<gene>
    <name evidence="1" type="ORF">Csa_6G020150</name>
</gene>
<keyword evidence="2" id="KW-1185">Reference proteome</keyword>
<dbReference type="Proteomes" id="UP000029981">
    <property type="component" value="Chromosome 6"/>
</dbReference>
<protein>
    <submittedName>
        <fullName evidence="1">Uncharacterized protein</fullName>
    </submittedName>
</protein>